<feature type="compositionally biased region" description="Basic and acidic residues" evidence="1">
    <location>
        <begin position="186"/>
        <end position="203"/>
    </location>
</feature>
<proteinExistence type="predicted"/>
<evidence type="ECO:0000313" key="3">
    <source>
        <dbReference type="Proteomes" id="UP000319732"/>
    </source>
</evidence>
<reference evidence="2 3" key="1">
    <citation type="submission" date="2019-06" db="EMBL/GenBank/DDBJ databases">
        <title>Whole genome sequence for Cellvibrionaceae sp. R142.</title>
        <authorList>
            <person name="Wang G."/>
        </authorList>
    </citation>
    <scope>NUCLEOTIDE SEQUENCE [LARGE SCALE GENOMIC DNA]</scope>
    <source>
        <strain evidence="2 3">R142</strain>
    </source>
</reference>
<dbReference type="RefSeq" id="WP_142905004.1">
    <property type="nucleotide sequence ID" value="NZ_ML660094.1"/>
</dbReference>
<dbReference type="EMBL" id="VHSG01000013">
    <property type="protein sequence ID" value="TQV78224.1"/>
    <property type="molecule type" value="Genomic_DNA"/>
</dbReference>
<accession>A0A545TM04</accession>
<dbReference type="OrthoDB" id="9947104at2"/>
<keyword evidence="3" id="KW-1185">Reference proteome</keyword>
<dbReference type="AlphaFoldDB" id="A0A545TM04"/>
<feature type="compositionally biased region" description="Polar residues" evidence="1">
    <location>
        <begin position="212"/>
        <end position="228"/>
    </location>
</feature>
<evidence type="ECO:0000313" key="2">
    <source>
        <dbReference type="EMBL" id="TQV78224.1"/>
    </source>
</evidence>
<organism evidence="2 3">
    <name type="scientific">Exilibacterium tricleocarpae</name>
    <dbReference type="NCBI Taxonomy" id="2591008"/>
    <lineage>
        <taxon>Bacteria</taxon>
        <taxon>Pseudomonadati</taxon>
        <taxon>Pseudomonadota</taxon>
        <taxon>Gammaproteobacteria</taxon>
        <taxon>Cellvibrionales</taxon>
        <taxon>Cellvibrionaceae</taxon>
        <taxon>Exilibacterium</taxon>
    </lineage>
</organism>
<protein>
    <submittedName>
        <fullName evidence="2">Uncharacterized protein</fullName>
    </submittedName>
</protein>
<feature type="compositionally biased region" description="Polar residues" evidence="1">
    <location>
        <begin position="154"/>
        <end position="164"/>
    </location>
</feature>
<feature type="region of interest" description="Disordered" evidence="1">
    <location>
        <begin position="152"/>
        <end position="171"/>
    </location>
</feature>
<comment type="caution">
    <text evidence="2">The sequence shown here is derived from an EMBL/GenBank/DDBJ whole genome shotgun (WGS) entry which is preliminary data.</text>
</comment>
<sequence length="249" mass="27958">MSETIISNFEYERMLKILLPSLKENQIAVLQSWKAKQRAYYASWESFSLCKIKATALKVKEHSAVLAGFEDTIRGSISSIFLEIPDPETITGRWDAGREKAETVEREKAIIAINKIVCQSYEDLWKNLDQVHEFLESVGECDCSIVATEENHAVESQTTSSPEIKTTDKAIDTRSETLLKTSPEWQSEKSHNIEPKKSVKPGDKLQPVDTAGTGSVNQTPSTYRTNDATPGDQKQRPSNTAFLWTDDDI</sequence>
<dbReference type="Proteomes" id="UP000319732">
    <property type="component" value="Unassembled WGS sequence"/>
</dbReference>
<evidence type="ECO:0000256" key="1">
    <source>
        <dbReference type="SAM" id="MobiDB-lite"/>
    </source>
</evidence>
<feature type="region of interest" description="Disordered" evidence="1">
    <location>
        <begin position="178"/>
        <end position="249"/>
    </location>
</feature>
<name>A0A545TM04_9GAMM</name>
<gene>
    <name evidence="2" type="ORF">FKG94_14240</name>
</gene>